<proteinExistence type="inferred from homology"/>
<comment type="subcellular location">
    <subcellularLocation>
        <location evidence="1">Cell membrane</location>
        <topology evidence="1">Single-pass type II membrane protein</topology>
    </subcellularLocation>
</comment>
<dbReference type="SUPFAM" id="SSF48452">
    <property type="entry name" value="TPR-like"/>
    <property type="match status" value="1"/>
</dbReference>
<dbReference type="InterPro" id="IPR011990">
    <property type="entry name" value="TPR-like_helical_dom_sf"/>
</dbReference>
<keyword evidence="4 9" id="KW-1133">Transmembrane helix</keyword>
<dbReference type="KEGG" id="mpsy:CEK71_09605"/>
<evidence type="ECO:0000259" key="10">
    <source>
        <dbReference type="Pfam" id="PF09976"/>
    </source>
</evidence>
<keyword evidence="5 9" id="KW-0472">Membrane</keyword>
<dbReference type="Proteomes" id="UP000197019">
    <property type="component" value="Chromosome"/>
</dbReference>
<gene>
    <name evidence="12" type="ORF">AADEFJLK_03452</name>
    <name evidence="11" type="ORF">CEK71_09605</name>
</gene>
<evidence type="ECO:0000256" key="4">
    <source>
        <dbReference type="ARBA" id="ARBA00022989"/>
    </source>
</evidence>
<keyword evidence="13" id="KW-1185">Reference proteome</keyword>
<keyword evidence="2" id="KW-1003">Cell membrane</keyword>
<evidence type="ECO:0000256" key="5">
    <source>
        <dbReference type="ARBA" id="ARBA00023136"/>
    </source>
</evidence>
<dbReference type="InterPro" id="IPR026039">
    <property type="entry name" value="YfgM"/>
</dbReference>
<dbReference type="PANTHER" id="PTHR38035">
    <property type="entry name" value="UPF0070 PROTEIN YFGM"/>
    <property type="match status" value="1"/>
</dbReference>
<dbReference type="EMBL" id="PGFZ01000008">
    <property type="protein sequence ID" value="POZ50980.1"/>
    <property type="molecule type" value="Genomic_DNA"/>
</dbReference>
<dbReference type="RefSeq" id="WP_088619183.1">
    <property type="nucleotide sequence ID" value="NZ_CP022129.1"/>
</dbReference>
<evidence type="ECO:0000256" key="1">
    <source>
        <dbReference type="ARBA" id="ARBA00004401"/>
    </source>
</evidence>
<dbReference type="InterPro" id="IPR018704">
    <property type="entry name" value="SecYEG/CpoB_TPR"/>
</dbReference>
<feature type="transmembrane region" description="Helical" evidence="9">
    <location>
        <begin position="24"/>
        <end position="42"/>
    </location>
</feature>
<name>A0A1Z4BYH7_9GAMM</name>
<evidence type="ECO:0000256" key="7">
    <source>
        <dbReference type="ARBA" id="ARBA00024197"/>
    </source>
</evidence>
<dbReference type="GO" id="GO:0044877">
    <property type="term" value="F:protein-containing complex binding"/>
    <property type="evidence" value="ECO:0007669"/>
    <property type="project" value="InterPro"/>
</dbReference>
<evidence type="ECO:0000256" key="6">
    <source>
        <dbReference type="ARBA" id="ARBA00023186"/>
    </source>
</evidence>
<evidence type="ECO:0000313" key="14">
    <source>
        <dbReference type="Proteomes" id="UP000237423"/>
    </source>
</evidence>
<keyword evidence="3 9" id="KW-0812">Transmembrane</keyword>
<evidence type="ECO:0000313" key="11">
    <source>
        <dbReference type="EMBL" id="ASF46311.1"/>
    </source>
</evidence>
<dbReference type="Proteomes" id="UP000237423">
    <property type="component" value="Unassembled WGS sequence"/>
</dbReference>
<dbReference type="Gene3D" id="1.25.40.10">
    <property type="entry name" value="Tetratricopeptide repeat domain"/>
    <property type="match status" value="1"/>
</dbReference>
<reference evidence="11 13" key="1">
    <citation type="submission" date="2017-06" db="EMBL/GenBank/DDBJ databases">
        <title>Genome Sequencing of the methanotroph Methylovulum psychrotolerants str. HV10-M2 isolated from a high-altitude environment.</title>
        <authorList>
            <person name="Mateos-Rivera A."/>
        </authorList>
    </citation>
    <scope>NUCLEOTIDE SEQUENCE [LARGE SCALE GENOMIC DNA]</scope>
    <source>
        <strain evidence="11 13">HV10_M2</strain>
    </source>
</reference>
<accession>A0A1Z4BYH7</accession>
<evidence type="ECO:0000313" key="13">
    <source>
        <dbReference type="Proteomes" id="UP000197019"/>
    </source>
</evidence>
<comment type="similarity">
    <text evidence="7">Belongs to the YfgM family.</text>
</comment>
<evidence type="ECO:0000256" key="8">
    <source>
        <dbReference type="ARBA" id="ARBA00024235"/>
    </source>
</evidence>
<dbReference type="Pfam" id="PF09976">
    <property type="entry name" value="TPR_21"/>
    <property type="match status" value="1"/>
</dbReference>
<dbReference type="GO" id="GO:0005886">
    <property type="term" value="C:plasma membrane"/>
    <property type="evidence" value="ECO:0007669"/>
    <property type="project" value="UniProtKB-SubCell"/>
</dbReference>
<protein>
    <recommendedName>
        <fullName evidence="8">Ancillary SecYEG translocon subunit</fullName>
    </recommendedName>
</protein>
<reference evidence="12 14" key="2">
    <citation type="submission" date="2017-11" db="EMBL/GenBank/DDBJ databases">
        <title>Draft Genome Sequence of Methylobacter psychrotolerans Sph1T, an Obligate Methanotroph from Low-Temperature Environments.</title>
        <authorList>
            <person name="Oshkin I.Y."/>
            <person name="Miroshnikov K."/>
            <person name="Belova S.E."/>
            <person name="Korzhenkov A."/>
            <person name="Toshchakov S.V."/>
            <person name="Dedysh S.N."/>
        </authorList>
    </citation>
    <scope>NUCLEOTIDE SEQUENCE [LARGE SCALE GENOMIC DNA]</scope>
    <source>
        <strain evidence="12 14">Sph1</strain>
    </source>
</reference>
<feature type="domain" description="Ancillary SecYEG translocon subunit/Cell division coordinator CpoB TPR" evidence="10">
    <location>
        <begin position="15"/>
        <end position="206"/>
    </location>
</feature>
<evidence type="ECO:0000256" key="9">
    <source>
        <dbReference type="SAM" id="Phobius"/>
    </source>
</evidence>
<organism evidence="11 13">
    <name type="scientific">Methylovulum psychrotolerans</name>
    <dbReference type="NCBI Taxonomy" id="1704499"/>
    <lineage>
        <taxon>Bacteria</taxon>
        <taxon>Pseudomonadati</taxon>
        <taxon>Pseudomonadota</taxon>
        <taxon>Gammaproteobacteria</taxon>
        <taxon>Methylococcales</taxon>
        <taxon>Methylococcaceae</taxon>
        <taxon>Methylovulum</taxon>
    </lineage>
</organism>
<keyword evidence="6" id="KW-0143">Chaperone</keyword>
<sequence length="215" mass="23916">MEIYETEEEQLAALKAWWKENGQATLVGLGLGVVVILGWNYWQDYQRGQTEQAANLYGQLTKAAQANQKDSVAKLDEQMESRFSASDYALFSELTVAKLKVDQGDLAAAKTILEKVAQASNKELGNIAKIRLVHLLMANKEFEAALKLINDIDPAKSASFSAHYDELVGDIYVALDRPDQARTSYQNALHNGQQSPLLQMKIDDLTAPEKLEKTQ</sequence>
<evidence type="ECO:0000313" key="12">
    <source>
        <dbReference type="EMBL" id="POZ50980.1"/>
    </source>
</evidence>
<dbReference type="OrthoDB" id="9789675at2"/>
<dbReference type="PIRSF" id="PIRSF006170">
    <property type="entry name" value="YfgM"/>
    <property type="match status" value="1"/>
</dbReference>
<evidence type="ECO:0000256" key="3">
    <source>
        <dbReference type="ARBA" id="ARBA00022692"/>
    </source>
</evidence>
<dbReference type="PANTHER" id="PTHR38035:SF1">
    <property type="entry name" value="ANCILLARY SECYEG TRANSLOCON SUBUNIT"/>
    <property type="match status" value="1"/>
</dbReference>
<evidence type="ECO:0000256" key="2">
    <source>
        <dbReference type="ARBA" id="ARBA00022475"/>
    </source>
</evidence>
<dbReference type="AlphaFoldDB" id="A0A1Z4BYH7"/>
<dbReference type="EMBL" id="CP022129">
    <property type="protein sequence ID" value="ASF46311.1"/>
    <property type="molecule type" value="Genomic_DNA"/>
</dbReference>